<dbReference type="Proteomes" id="UP000541154">
    <property type="component" value="Unassembled WGS sequence"/>
</dbReference>
<dbReference type="Pfam" id="PF07428">
    <property type="entry name" value="Tri3"/>
    <property type="match status" value="1"/>
</dbReference>
<dbReference type="InterPro" id="IPR023213">
    <property type="entry name" value="CAT-like_dom_sf"/>
</dbReference>
<organism evidence="3 4">
    <name type="scientific">Petromyces alliaceus</name>
    <name type="common">Aspergillus alliaceus</name>
    <dbReference type="NCBI Taxonomy" id="209559"/>
    <lineage>
        <taxon>Eukaryota</taxon>
        <taxon>Fungi</taxon>
        <taxon>Dikarya</taxon>
        <taxon>Ascomycota</taxon>
        <taxon>Pezizomycotina</taxon>
        <taxon>Eurotiomycetes</taxon>
        <taxon>Eurotiomycetidae</taxon>
        <taxon>Eurotiales</taxon>
        <taxon>Aspergillaceae</taxon>
        <taxon>Aspergillus</taxon>
        <taxon>Aspergillus subgen. Circumdati</taxon>
    </lineage>
</organism>
<comment type="caution">
    <text evidence="3">The sequence shown here is derived from an EMBL/GenBank/DDBJ whole genome shotgun (WGS) entry which is preliminary data.</text>
</comment>
<sequence length="227" mass="25370">MVSTGNSIELPSENHRWVLSKYVPSKGEHRGLGSEVIAGMQKEQRQRAIRSLTELNPTHCRSPFCLHGNTITSRESALVNTHFDHLECATTVRCDDQGTPLIQHLSPESKEDALAWAHEAIHIKLTSQNAFQFREETPISTMWRRTQRSFGWEEQLMTALVSAVSLDLLRTLSRTISAAKQLAYPGGYDIQNLNVPLLNALDVDLSAAGTEYRLLVARTLTIYSGTI</sequence>
<dbReference type="EMBL" id="SPNV01000539">
    <property type="protein sequence ID" value="KAF5855008.1"/>
    <property type="molecule type" value="Genomic_DNA"/>
</dbReference>
<dbReference type="AlphaFoldDB" id="A0A8H5ZQI1"/>
<dbReference type="Gene3D" id="3.30.559.10">
    <property type="entry name" value="Chloramphenicol acetyltransferase-like domain"/>
    <property type="match status" value="1"/>
</dbReference>
<proteinExistence type="inferred from homology"/>
<name>A0A8H5ZQI1_PETAA</name>
<evidence type="ECO:0000313" key="4">
    <source>
        <dbReference type="Proteomes" id="UP000541154"/>
    </source>
</evidence>
<evidence type="ECO:0000256" key="1">
    <source>
        <dbReference type="ARBA" id="ARBA00006439"/>
    </source>
</evidence>
<evidence type="ECO:0000313" key="3">
    <source>
        <dbReference type="EMBL" id="KAF5855008.1"/>
    </source>
</evidence>
<dbReference type="InterPro" id="IPR009992">
    <property type="entry name" value="Tri3/Sat12/Sat16/Mac1"/>
</dbReference>
<accession>A0A8H5ZQI1</accession>
<keyword evidence="2" id="KW-0808">Transferase</keyword>
<dbReference type="GO" id="GO:0016407">
    <property type="term" value="F:acetyltransferase activity"/>
    <property type="evidence" value="ECO:0007669"/>
    <property type="project" value="InterPro"/>
</dbReference>
<keyword evidence="4" id="KW-1185">Reference proteome</keyword>
<evidence type="ECO:0000256" key="2">
    <source>
        <dbReference type="ARBA" id="ARBA00022679"/>
    </source>
</evidence>
<reference evidence="3 4" key="1">
    <citation type="submission" date="2019-04" db="EMBL/GenBank/DDBJ databases">
        <title>Aspergillus burnettii sp. nov., novel species from soil in southeast Queensland.</title>
        <authorList>
            <person name="Gilchrist C.L.M."/>
            <person name="Pitt J.I."/>
            <person name="Lange L."/>
            <person name="Lacey H.J."/>
            <person name="Vuong D."/>
            <person name="Midgley D.J."/>
            <person name="Greenfield P."/>
            <person name="Bradbury M."/>
            <person name="Lacey E."/>
            <person name="Busk P.K."/>
            <person name="Pilgaard B."/>
            <person name="Chooi Y.H."/>
            <person name="Piggott A.M."/>
        </authorList>
    </citation>
    <scope>NUCLEOTIDE SEQUENCE [LARGE SCALE GENOMIC DNA]</scope>
    <source>
        <strain evidence="3 4">FRR 5400</strain>
    </source>
</reference>
<protein>
    <submittedName>
        <fullName evidence="3">Uncharacterized protein</fullName>
    </submittedName>
</protein>
<dbReference type="GO" id="GO:0043386">
    <property type="term" value="P:mycotoxin biosynthetic process"/>
    <property type="evidence" value="ECO:0007669"/>
    <property type="project" value="InterPro"/>
</dbReference>
<gene>
    <name evidence="3" type="ORF">ETB97_010286</name>
</gene>
<comment type="similarity">
    <text evidence="1">Belongs to the trichothecene O-acetyltransferase family.</text>
</comment>